<feature type="compositionally biased region" description="Basic residues" evidence="14">
    <location>
        <begin position="14"/>
        <end position="23"/>
    </location>
</feature>
<keyword evidence="5" id="KW-0560">Oxidoreductase</keyword>
<dbReference type="Gene3D" id="1.10.540.10">
    <property type="entry name" value="Acyl-CoA dehydrogenase/oxidase, N-terminal domain"/>
    <property type="match status" value="1"/>
</dbReference>
<dbReference type="PIRSF" id="PIRSF016578">
    <property type="entry name" value="HsaA"/>
    <property type="match status" value="1"/>
</dbReference>
<dbReference type="GO" id="GO:0004497">
    <property type="term" value="F:monooxygenase activity"/>
    <property type="evidence" value="ECO:0007669"/>
    <property type="project" value="UniProtKB-KW"/>
</dbReference>
<dbReference type="InterPro" id="IPR013107">
    <property type="entry name" value="Acyl-CoA_DH_C"/>
</dbReference>
<evidence type="ECO:0000256" key="12">
    <source>
        <dbReference type="ARBA" id="ARBA00048445"/>
    </source>
</evidence>
<evidence type="ECO:0000259" key="15">
    <source>
        <dbReference type="Pfam" id="PF02770"/>
    </source>
</evidence>
<protein>
    <recommendedName>
        <fullName evidence="10">Dibenzothiophene monooxygenase</fullName>
        <ecNumber evidence="9">1.14.14.21</ecNumber>
    </recommendedName>
</protein>
<evidence type="ECO:0000256" key="9">
    <source>
        <dbReference type="ARBA" id="ARBA00034328"/>
    </source>
</evidence>
<feature type="domain" description="Acyl-CoA dehydrogenase/oxidase N-terminal" evidence="16">
    <location>
        <begin position="48"/>
        <end position="130"/>
    </location>
</feature>
<dbReference type="SUPFAM" id="SSF47203">
    <property type="entry name" value="Acyl-CoA dehydrogenase C-terminal domain-like"/>
    <property type="match status" value="1"/>
</dbReference>
<keyword evidence="4" id="KW-0547">Nucleotide-binding</keyword>
<keyword evidence="3" id="KW-0288">FMN</keyword>
<dbReference type="EC" id="1.14.14.21" evidence="9"/>
<comment type="subcellular location">
    <subcellularLocation>
        <location evidence="1">Cytoplasm</location>
    </subcellularLocation>
</comment>
<evidence type="ECO:0000313" key="18">
    <source>
        <dbReference type="EMBL" id="MCV7072126.1"/>
    </source>
</evidence>
<gene>
    <name evidence="18" type="ORF">H7H73_18785</name>
</gene>
<evidence type="ECO:0000313" key="19">
    <source>
        <dbReference type="Proteomes" id="UP001140272"/>
    </source>
</evidence>
<dbReference type="Pfam" id="PF08028">
    <property type="entry name" value="Acyl-CoA_dh_2"/>
    <property type="match status" value="1"/>
</dbReference>
<dbReference type="Gene3D" id="2.40.110.10">
    <property type="entry name" value="Butyryl-CoA Dehydrogenase, subunit A, domain 2"/>
    <property type="match status" value="1"/>
</dbReference>
<proteinExistence type="inferred from homology"/>
<dbReference type="Gene3D" id="1.20.140.10">
    <property type="entry name" value="Butyryl-CoA Dehydrogenase, subunit A, domain 3"/>
    <property type="match status" value="1"/>
</dbReference>
<dbReference type="GO" id="GO:0008470">
    <property type="term" value="F:3-methylbutanoyl-CoA dehydrogenase activity"/>
    <property type="evidence" value="ECO:0007669"/>
    <property type="project" value="TreeGrafter"/>
</dbReference>
<accession>A0A9X2YG83</accession>
<evidence type="ECO:0000256" key="2">
    <source>
        <dbReference type="ARBA" id="ARBA00022630"/>
    </source>
</evidence>
<name>A0A9X2YG83_9MYCO</name>
<dbReference type="Pfam" id="PF02771">
    <property type="entry name" value="Acyl-CoA_dh_N"/>
    <property type="match status" value="1"/>
</dbReference>
<reference evidence="18" key="2">
    <citation type="journal article" date="2022" name="BMC Genomics">
        <title>Comparative genome analysis of mycobacteria focusing on tRNA and non-coding RNA.</title>
        <authorList>
            <person name="Behra P.R.K."/>
            <person name="Pettersson B.M.F."/>
            <person name="Ramesh M."/>
            <person name="Das S."/>
            <person name="Dasgupta S."/>
            <person name="Kirsebom L.A."/>
        </authorList>
    </citation>
    <scope>NUCLEOTIDE SEQUENCE</scope>
    <source>
        <strain evidence="18">DSM 45406</strain>
    </source>
</reference>
<evidence type="ECO:0000256" key="10">
    <source>
        <dbReference type="ARBA" id="ARBA00034345"/>
    </source>
</evidence>
<dbReference type="InterPro" id="IPR037069">
    <property type="entry name" value="AcylCoA_DH/ox_N_sf"/>
</dbReference>
<dbReference type="Proteomes" id="UP001140272">
    <property type="component" value="Unassembled WGS sequence"/>
</dbReference>
<dbReference type="Pfam" id="PF02770">
    <property type="entry name" value="Acyl-CoA_dh_M"/>
    <property type="match status" value="1"/>
</dbReference>
<evidence type="ECO:0000256" key="1">
    <source>
        <dbReference type="ARBA" id="ARBA00004496"/>
    </source>
</evidence>
<evidence type="ECO:0000256" key="5">
    <source>
        <dbReference type="ARBA" id="ARBA00023002"/>
    </source>
</evidence>
<dbReference type="InterPro" id="IPR013786">
    <property type="entry name" value="AcylCoA_DH/ox_N"/>
</dbReference>
<dbReference type="PANTHER" id="PTHR43884">
    <property type="entry name" value="ACYL-COA DEHYDROGENASE"/>
    <property type="match status" value="1"/>
</dbReference>
<comment type="catalytic activity">
    <reaction evidence="12">
        <text>dibenzothiophene 5-oxide + FMNH2 + O2 = dibenzothiophene 5,5-dioxide + FMN + H2O + H(+)</text>
        <dbReference type="Rhea" id="RHEA:49080"/>
        <dbReference type="ChEBI" id="CHEBI:15377"/>
        <dbReference type="ChEBI" id="CHEBI:15378"/>
        <dbReference type="ChEBI" id="CHEBI:15379"/>
        <dbReference type="ChEBI" id="CHEBI:23683"/>
        <dbReference type="ChEBI" id="CHEBI:57618"/>
        <dbReference type="ChEBI" id="CHEBI:58210"/>
        <dbReference type="ChEBI" id="CHEBI:90356"/>
    </reaction>
</comment>
<sequence length="436" mass="46517">MLTTLPHRAGPSLRCRHDRRHPRPDRVDRPRAAGAAHGARRPGRRRRVVAAIAPGSAERERADAVLIPQLRLVAEAGLLGISVPVEHGGPGLPASTVVEVLRRLSRADGAVGQLLLAHFVIAHNIAGLGDRQPVPRIFADVLAGAQLGNATAERGTAHALDRRTTVTARDDHWIVNGVKYYATGALGAAWIAVSARIADRDTGDTATLFVRPDQPGVTLALEEWSAFGQRGTRSGRVTLRDVTVPADLVIDEGPPPHPVDAPPSVAGAFDQALHAAIDIGIARAALEDGAEFVRTRSRPWKEALDAGFERADEEPHVVRRFGELTARLYALEALLARGTALIDEALAAPDVTRDAAAQASLTVAAAKALAQQDAVEIAGGVFELTGTSAADGAVNLDRHWRNVRVHSLHDPARWKYVHLGNHTLHGTRPPRLGLVL</sequence>
<dbReference type="PANTHER" id="PTHR43884:SF12">
    <property type="entry name" value="ISOVALERYL-COA DEHYDROGENASE, MITOCHONDRIAL-RELATED"/>
    <property type="match status" value="1"/>
</dbReference>
<comment type="catalytic activity">
    <reaction evidence="13">
        <text>dibenzothiophene + 2 FMNH2 + 2 O2 = dibenzothiophene 5,5-dioxide + 2 FMN + 2 H2O + 2 H(+)</text>
        <dbReference type="Rhea" id="RHEA:49072"/>
        <dbReference type="ChEBI" id="CHEBI:15377"/>
        <dbReference type="ChEBI" id="CHEBI:15378"/>
        <dbReference type="ChEBI" id="CHEBI:15379"/>
        <dbReference type="ChEBI" id="CHEBI:23681"/>
        <dbReference type="ChEBI" id="CHEBI:57618"/>
        <dbReference type="ChEBI" id="CHEBI:58210"/>
        <dbReference type="ChEBI" id="CHEBI:90356"/>
        <dbReference type="EC" id="1.14.14.21"/>
    </reaction>
</comment>
<keyword evidence="6" id="KW-0503">Monooxygenase</keyword>
<dbReference type="InterPro" id="IPR006091">
    <property type="entry name" value="Acyl-CoA_Oxase/DH_mid-dom"/>
</dbReference>
<organism evidence="18 19">
    <name type="scientific">Mycolicibacterium rufum</name>
    <dbReference type="NCBI Taxonomy" id="318424"/>
    <lineage>
        <taxon>Bacteria</taxon>
        <taxon>Bacillati</taxon>
        <taxon>Actinomycetota</taxon>
        <taxon>Actinomycetes</taxon>
        <taxon>Mycobacteriales</taxon>
        <taxon>Mycobacteriaceae</taxon>
        <taxon>Mycolicibacterium</taxon>
    </lineage>
</organism>
<comment type="catalytic activity">
    <reaction evidence="11">
        <text>dibenzothiophene + FMNH2 + O2 = dibenzothiophene 5-oxide + FMN + H2O + H(+)</text>
        <dbReference type="Rhea" id="RHEA:49076"/>
        <dbReference type="ChEBI" id="CHEBI:15377"/>
        <dbReference type="ChEBI" id="CHEBI:15378"/>
        <dbReference type="ChEBI" id="CHEBI:15379"/>
        <dbReference type="ChEBI" id="CHEBI:23681"/>
        <dbReference type="ChEBI" id="CHEBI:23683"/>
        <dbReference type="ChEBI" id="CHEBI:57618"/>
        <dbReference type="ChEBI" id="CHEBI:58210"/>
    </reaction>
</comment>
<evidence type="ECO:0000256" key="14">
    <source>
        <dbReference type="SAM" id="MobiDB-lite"/>
    </source>
</evidence>
<evidence type="ECO:0000256" key="11">
    <source>
        <dbReference type="ARBA" id="ARBA00047859"/>
    </source>
</evidence>
<evidence type="ECO:0000256" key="4">
    <source>
        <dbReference type="ARBA" id="ARBA00022741"/>
    </source>
</evidence>
<dbReference type="AlphaFoldDB" id="A0A9X2YG83"/>
<dbReference type="GO" id="GO:0006552">
    <property type="term" value="P:L-leucine catabolic process"/>
    <property type="evidence" value="ECO:0007669"/>
    <property type="project" value="TreeGrafter"/>
</dbReference>
<feature type="region of interest" description="Disordered" evidence="14">
    <location>
        <begin position="1"/>
        <end position="44"/>
    </location>
</feature>
<keyword evidence="2" id="KW-0285">Flavoprotein</keyword>
<feature type="domain" description="Acyl-CoA oxidase/dehydrogenase middle" evidence="15">
    <location>
        <begin position="162"/>
        <end position="242"/>
    </location>
</feature>
<feature type="domain" description="Acyl-CoA dehydrogenase C-terminal" evidence="17">
    <location>
        <begin position="273"/>
        <end position="409"/>
    </location>
</feature>
<evidence type="ECO:0000256" key="3">
    <source>
        <dbReference type="ARBA" id="ARBA00022643"/>
    </source>
</evidence>
<dbReference type="InterPro" id="IPR046373">
    <property type="entry name" value="Acyl-CoA_Oxase/DH_mid-dom_sf"/>
</dbReference>
<comment type="similarity">
    <text evidence="8">Belongs to the DszC flavin monooxygenase family.</text>
</comment>
<dbReference type="InterPro" id="IPR036250">
    <property type="entry name" value="AcylCo_DH-like_C"/>
</dbReference>
<evidence type="ECO:0000256" key="7">
    <source>
        <dbReference type="ARBA" id="ARBA00034307"/>
    </source>
</evidence>
<evidence type="ECO:0000256" key="8">
    <source>
        <dbReference type="ARBA" id="ARBA00034317"/>
    </source>
</evidence>
<dbReference type="EMBL" id="JACKRN010000650">
    <property type="protein sequence ID" value="MCV7072126.1"/>
    <property type="molecule type" value="Genomic_DNA"/>
</dbReference>
<evidence type="ECO:0000259" key="17">
    <source>
        <dbReference type="Pfam" id="PF08028"/>
    </source>
</evidence>
<dbReference type="GO" id="GO:0050660">
    <property type="term" value="F:flavin adenine dinucleotide binding"/>
    <property type="evidence" value="ECO:0007669"/>
    <property type="project" value="InterPro"/>
</dbReference>
<evidence type="ECO:0000259" key="16">
    <source>
        <dbReference type="Pfam" id="PF02771"/>
    </source>
</evidence>
<dbReference type="InterPro" id="IPR009100">
    <property type="entry name" value="AcylCoA_DH/oxidase_NM_dom_sf"/>
</dbReference>
<comment type="caution">
    <text evidence="18">The sequence shown here is derived from an EMBL/GenBank/DDBJ whole genome shotgun (WGS) entry which is preliminary data.</text>
</comment>
<dbReference type="GO" id="GO:0005737">
    <property type="term" value="C:cytoplasm"/>
    <property type="evidence" value="ECO:0007669"/>
    <property type="project" value="UniProtKB-SubCell"/>
</dbReference>
<evidence type="ECO:0000256" key="6">
    <source>
        <dbReference type="ARBA" id="ARBA00023033"/>
    </source>
</evidence>
<dbReference type="SUPFAM" id="SSF56645">
    <property type="entry name" value="Acyl-CoA dehydrogenase NM domain-like"/>
    <property type="match status" value="1"/>
</dbReference>
<evidence type="ECO:0000256" key="13">
    <source>
        <dbReference type="ARBA" id="ARBA00049456"/>
    </source>
</evidence>
<comment type="pathway">
    <text evidence="7">Sulfur metabolism; dibenzothiophene degradation.</text>
</comment>
<reference evidence="18" key="1">
    <citation type="submission" date="2020-07" db="EMBL/GenBank/DDBJ databases">
        <authorList>
            <person name="Pettersson B.M.F."/>
            <person name="Behra P.R.K."/>
            <person name="Ramesh M."/>
            <person name="Das S."/>
            <person name="Dasgupta S."/>
            <person name="Kirsebom L.A."/>
        </authorList>
    </citation>
    <scope>NUCLEOTIDE SEQUENCE</scope>
    <source>
        <strain evidence="18">DSM 45406</strain>
    </source>
</reference>